<dbReference type="EMBL" id="LK032319">
    <property type="protein sequence ID" value="CDY33639.1"/>
    <property type="molecule type" value="Genomic_DNA"/>
</dbReference>
<dbReference type="Proteomes" id="UP001295469">
    <property type="component" value="Chromosome C08"/>
</dbReference>
<name>A0A078H831_BRANA</name>
<keyword evidence="4" id="KW-1185">Reference proteome</keyword>
<dbReference type="Gramene" id="CDY33639">
    <property type="protein sequence ID" value="CDY33639"/>
    <property type="gene ID" value="GSBRNA2T00054990001"/>
</dbReference>
<dbReference type="PaxDb" id="3708-A0A078H831"/>
<feature type="region of interest" description="Disordered" evidence="1">
    <location>
        <begin position="1"/>
        <end position="94"/>
    </location>
</feature>
<evidence type="ECO:0000313" key="4">
    <source>
        <dbReference type="Proteomes" id="UP000028999"/>
    </source>
</evidence>
<evidence type="ECO:0000313" key="2">
    <source>
        <dbReference type="EMBL" id="CAF2109708.1"/>
    </source>
</evidence>
<feature type="compositionally biased region" description="Basic and acidic residues" evidence="1">
    <location>
        <begin position="38"/>
        <end position="47"/>
    </location>
</feature>
<organism evidence="3 4">
    <name type="scientific">Brassica napus</name>
    <name type="common">Rape</name>
    <dbReference type="NCBI Taxonomy" id="3708"/>
    <lineage>
        <taxon>Eukaryota</taxon>
        <taxon>Viridiplantae</taxon>
        <taxon>Streptophyta</taxon>
        <taxon>Embryophyta</taxon>
        <taxon>Tracheophyta</taxon>
        <taxon>Spermatophyta</taxon>
        <taxon>Magnoliopsida</taxon>
        <taxon>eudicotyledons</taxon>
        <taxon>Gunneridae</taxon>
        <taxon>Pentapetalae</taxon>
        <taxon>rosids</taxon>
        <taxon>malvids</taxon>
        <taxon>Brassicales</taxon>
        <taxon>Brassicaceae</taxon>
        <taxon>Brassiceae</taxon>
        <taxon>Brassica</taxon>
    </lineage>
</organism>
<dbReference type="EMBL" id="HG994372">
    <property type="protein sequence ID" value="CAF2109708.1"/>
    <property type="molecule type" value="Genomic_DNA"/>
</dbReference>
<protein>
    <submittedName>
        <fullName evidence="2">(rape) hypothetical protein</fullName>
    </submittedName>
    <submittedName>
        <fullName evidence="3">BnaC08g19390D protein</fullName>
    </submittedName>
</protein>
<evidence type="ECO:0000313" key="3">
    <source>
        <dbReference type="EMBL" id="CDY33639.1"/>
    </source>
</evidence>
<reference evidence="3" key="2">
    <citation type="submission" date="2014-06" db="EMBL/GenBank/DDBJ databases">
        <authorList>
            <person name="Genoscope - CEA"/>
        </authorList>
    </citation>
    <scope>NUCLEOTIDE SEQUENCE</scope>
</reference>
<reference evidence="3 4" key="1">
    <citation type="journal article" date="2014" name="Science">
        <title>Plant genetics. Early allopolyploid evolution in the post-Neolithic Brassica napus oilseed genome.</title>
        <authorList>
            <person name="Chalhoub B."/>
            <person name="Denoeud F."/>
            <person name="Liu S."/>
            <person name="Parkin I.A."/>
            <person name="Tang H."/>
            <person name="Wang X."/>
            <person name="Chiquet J."/>
            <person name="Belcram H."/>
            <person name="Tong C."/>
            <person name="Samans B."/>
            <person name="Correa M."/>
            <person name="Da Silva C."/>
            <person name="Just J."/>
            <person name="Falentin C."/>
            <person name="Koh C.S."/>
            <person name="Le Clainche I."/>
            <person name="Bernard M."/>
            <person name="Bento P."/>
            <person name="Noel B."/>
            <person name="Labadie K."/>
            <person name="Alberti A."/>
            <person name="Charles M."/>
            <person name="Arnaud D."/>
            <person name="Guo H."/>
            <person name="Daviaud C."/>
            <person name="Alamery S."/>
            <person name="Jabbari K."/>
            <person name="Zhao M."/>
            <person name="Edger P.P."/>
            <person name="Chelaifa H."/>
            <person name="Tack D."/>
            <person name="Lassalle G."/>
            <person name="Mestiri I."/>
            <person name="Schnel N."/>
            <person name="Le Paslier M.C."/>
            <person name="Fan G."/>
            <person name="Renault V."/>
            <person name="Bayer P.E."/>
            <person name="Golicz A.A."/>
            <person name="Manoli S."/>
            <person name="Lee T.H."/>
            <person name="Thi V.H."/>
            <person name="Chalabi S."/>
            <person name="Hu Q."/>
            <person name="Fan C."/>
            <person name="Tollenaere R."/>
            <person name="Lu Y."/>
            <person name="Battail C."/>
            <person name="Shen J."/>
            <person name="Sidebottom C.H."/>
            <person name="Wang X."/>
            <person name="Canaguier A."/>
            <person name="Chauveau A."/>
            <person name="Berard A."/>
            <person name="Deniot G."/>
            <person name="Guan M."/>
            <person name="Liu Z."/>
            <person name="Sun F."/>
            <person name="Lim Y.P."/>
            <person name="Lyons E."/>
            <person name="Town C.D."/>
            <person name="Bancroft I."/>
            <person name="Wang X."/>
            <person name="Meng J."/>
            <person name="Ma J."/>
            <person name="Pires J.C."/>
            <person name="King G.J."/>
            <person name="Brunel D."/>
            <person name="Delourme R."/>
            <person name="Renard M."/>
            <person name="Aury J.M."/>
            <person name="Adams K.L."/>
            <person name="Batley J."/>
            <person name="Snowdon R.J."/>
            <person name="Tost J."/>
            <person name="Edwards D."/>
            <person name="Zhou Y."/>
            <person name="Hua W."/>
            <person name="Sharpe A.G."/>
            <person name="Paterson A.H."/>
            <person name="Guan C."/>
            <person name="Wincker P."/>
        </authorList>
    </citation>
    <scope>NUCLEOTIDE SEQUENCE [LARGE SCALE GENOMIC DNA]</scope>
    <source>
        <strain evidence="4">cv. Darmor-bzh</strain>
    </source>
</reference>
<evidence type="ECO:0000256" key="1">
    <source>
        <dbReference type="SAM" id="MobiDB-lite"/>
    </source>
</evidence>
<feature type="compositionally biased region" description="Polar residues" evidence="1">
    <location>
        <begin position="22"/>
        <end position="32"/>
    </location>
</feature>
<sequence length="94" mass="10989">MQEESSEFRKERQRDRGEQSRRSNGAGKTTRISAGDNDALRSHHFPETKPAVHGWRRKQGRRNHSRSDETETGNRNTYGLSHSEKQDQPLRKIF</sequence>
<reference evidence="2" key="3">
    <citation type="submission" date="2021-01" db="EMBL/GenBank/DDBJ databases">
        <authorList>
            <consortium name="Genoscope - CEA"/>
            <person name="William W."/>
        </authorList>
    </citation>
    <scope>NUCLEOTIDE SEQUENCE</scope>
</reference>
<accession>A0A078H831</accession>
<dbReference type="Proteomes" id="UP000028999">
    <property type="component" value="Unassembled WGS sequence"/>
</dbReference>
<feature type="compositionally biased region" description="Basic residues" evidence="1">
    <location>
        <begin position="54"/>
        <end position="64"/>
    </location>
</feature>
<gene>
    <name evidence="3" type="primary">BnaC08g19390D</name>
    <name evidence="2" type="ORF">DARMORV10_C08P20300.1</name>
    <name evidence="3" type="ORF">GSBRNA2T00054990001</name>
</gene>
<feature type="compositionally biased region" description="Basic and acidic residues" evidence="1">
    <location>
        <begin position="82"/>
        <end position="94"/>
    </location>
</feature>
<feature type="compositionally biased region" description="Basic and acidic residues" evidence="1">
    <location>
        <begin position="1"/>
        <end position="21"/>
    </location>
</feature>
<dbReference type="AlphaFoldDB" id="A0A078H831"/>
<proteinExistence type="predicted"/>